<dbReference type="EMBL" id="RWKW01000110">
    <property type="protein sequence ID" value="RST83089.1"/>
    <property type="molecule type" value="Genomic_DNA"/>
</dbReference>
<name>A0A429YNV3_9HYPH</name>
<sequence>MKRPAREIRPLVLVISGFLLWSAAFLAIYGAQATGCSLGWDARMLFGPISVQRALLLVLFALVLVGHAALVMRLNGRTGPVETADAETADFMRTTARRLALIATAASIICFGGVVWLSGC</sequence>
<evidence type="ECO:0000313" key="3">
    <source>
        <dbReference type="Proteomes" id="UP000278398"/>
    </source>
</evidence>
<gene>
    <name evidence="2" type="ORF">EJC49_22985</name>
</gene>
<dbReference type="RefSeq" id="WP_126702267.1">
    <property type="nucleotide sequence ID" value="NZ_RWKW01000110.1"/>
</dbReference>
<evidence type="ECO:0000256" key="1">
    <source>
        <dbReference type="SAM" id="Phobius"/>
    </source>
</evidence>
<feature type="transmembrane region" description="Helical" evidence="1">
    <location>
        <begin position="49"/>
        <end position="70"/>
    </location>
</feature>
<evidence type="ECO:0000313" key="2">
    <source>
        <dbReference type="EMBL" id="RST83089.1"/>
    </source>
</evidence>
<keyword evidence="1" id="KW-0472">Membrane</keyword>
<keyword evidence="3" id="KW-1185">Reference proteome</keyword>
<dbReference type="OrthoDB" id="8371734at2"/>
<protein>
    <submittedName>
        <fullName evidence="2">Uncharacterized protein</fullName>
    </submittedName>
</protein>
<keyword evidence="1" id="KW-1133">Transmembrane helix</keyword>
<dbReference type="Proteomes" id="UP000278398">
    <property type="component" value="Unassembled WGS sequence"/>
</dbReference>
<dbReference type="AlphaFoldDB" id="A0A429YNV3"/>
<keyword evidence="1" id="KW-0812">Transmembrane</keyword>
<reference evidence="2 3" key="1">
    <citation type="submission" date="2018-12" db="EMBL/GenBank/DDBJ databases">
        <title>Mesorhizobium carbonis sp. nov., isolated from coal mine water.</title>
        <authorList>
            <person name="Xin W."/>
            <person name="Xu Z."/>
            <person name="Xiang F."/>
            <person name="Zhang J."/>
            <person name="Xi L."/>
            <person name="Liu J."/>
        </authorList>
    </citation>
    <scope>NUCLEOTIDE SEQUENCE [LARGE SCALE GENOMIC DNA]</scope>
    <source>
        <strain evidence="2 3">B2.3</strain>
    </source>
</reference>
<feature type="transmembrane region" description="Helical" evidence="1">
    <location>
        <begin position="99"/>
        <end position="119"/>
    </location>
</feature>
<proteinExistence type="predicted"/>
<comment type="caution">
    <text evidence="2">The sequence shown here is derived from an EMBL/GenBank/DDBJ whole genome shotgun (WGS) entry which is preliminary data.</text>
</comment>
<organism evidence="2 3">
    <name type="scientific">Aquibium carbonis</name>
    <dbReference type="NCBI Taxonomy" id="2495581"/>
    <lineage>
        <taxon>Bacteria</taxon>
        <taxon>Pseudomonadati</taxon>
        <taxon>Pseudomonadota</taxon>
        <taxon>Alphaproteobacteria</taxon>
        <taxon>Hyphomicrobiales</taxon>
        <taxon>Phyllobacteriaceae</taxon>
        <taxon>Aquibium</taxon>
    </lineage>
</organism>
<accession>A0A429YNV3</accession>